<sequence>MPILIVVIQVSHGPISHLPFELLHLILEFTIPPRLFLDPSFSLSPHSAWSHATRQLKAHVLVCKLWWDVGIDLLYQDITIRRVDQTPALPRTLKLNTRLGPLIRTFRVHCYIPPSFMPMLCDGLSEIRNLCPNIVRLVINLEIESPYFLDLEWFSDLFYLAIADLELSLDRVEIAPLALCSHLRSLTIHTTDRTVTIPPLVFDRLEEFNCVWHSRMESDILIHTTWAMPSLKQLSLCKFAGCKQFRCLPFIQSHGKNLISLGLRGKLVTETLQDILSLCPSLRRLVVDMSHHSSFPLALISHPTLEYIDLWANPHHLDLQSWTESTLASHKRFFPAPRNVRIIDEALFSVGGPRLPIAISPDGPEGRWDHSGVSIFHSSFCLVRNDMDHLESYYEAIKAGYEDNLHAMIESGGGDNKDAAVDSDDPEDYKWLPGSHTPSEASEEYYSGSDWEEEYWMSLESALEHFTRRQTAVYAGSTGDESDD</sequence>
<gene>
    <name evidence="2" type="ORF">SCLCIDRAFT_24999</name>
</gene>
<dbReference type="SUPFAM" id="SSF52047">
    <property type="entry name" value="RNI-like"/>
    <property type="match status" value="1"/>
</dbReference>
<feature type="region of interest" description="Disordered" evidence="1">
    <location>
        <begin position="412"/>
        <end position="445"/>
    </location>
</feature>
<reference evidence="3" key="2">
    <citation type="submission" date="2015-01" db="EMBL/GenBank/DDBJ databases">
        <title>Evolutionary Origins and Diversification of the Mycorrhizal Mutualists.</title>
        <authorList>
            <consortium name="DOE Joint Genome Institute"/>
            <consortium name="Mycorrhizal Genomics Consortium"/>
            <person name="Kohler A."/>
            <person name="Kuo A."/>
            <person name="Nagy L.G."/>
            <person name="Floudas D."/>
            <person name="Copeland A."/>
            <person name="Barry K.W."/>
            <person name="Cichocki N."/>
            <person name="Veneault-Fourrey C."/>
            <person name="LaButti K."/>
            <person name="Lindquist E.A."/>
            <person name="Lipzen A."/>
            <person name="Lundell T."/>
            <person name="Morin E."/>
            <person name="Murat C."/>
            <person name="Riley R."/>
            <person name="Ohm R."/>
            <person name="Sun H."/>
            <person name="Tunlid A."/>
            <person name="Henrissat B."/>
            <person name="Grigoriev I.V."/>
            <person name="Hibbett D.S."/>
            <person name="Martin F."/>
        </authorList>
    </citation>
    <scope>NUCLEOTIDE SEQUENCE [LARGE SCALE GENOMIC DNA]</scope>
    <source>
        <strain evidence="3">Foug A</strain>
    </source>
</reference>
<dbReference type="Proteomes" id="UP000053989">
    <property type="component" value="Unassembled WGS sequence"/>
</dbReference>
<accession>A0A0C2ZLL4</accession>
<dbReference type="InParanoid" id="A0A0C2ZLL4"/>
<name>A0A0C2ZLL4_9AGAM</name>
<evidence type="ECO:0000313" key="2">
    <source>
        <dbReference type="EMBL" id="KIM62478.1"/>
    </source>
</evidence>
<dbReference type="InterPro" id="IPR032675">
    <property type="entry name" value="LRR_dom_sf"/>
</dbReference>
<reference evidence="2 3" key="1">
    <citation type="submission" date="2014-04" db="EMBL/GenBank/DDBJ databases">
        <authorList>
            <consortium name="DOE Joint Genome Institute"/>
            <person name="Kuo A."/>
            <person name="Kohler A."/>
            <person name="Nagy L.G."/>
            <person name="Floudas D."/>
            <person name="Copeland A."/>
            <person name="Barry K.W."/>
            <person name="Cichocki N."/>
            <person name="Veneault-Fourrey C."/>
            <person name="LaButti K."/>
            <person name="Lindquist E.A."/>
            <person name="Lipzen A."/>
            <person name="Lundell T."/>
            <person name="Morin E."/>
            <person name="Murat C."/>
            <person name="Sun H."/>
            <person name="Tunlid A."/>
            <person name="Henrissat B."/>
            <person name="Grigoriev I.V."/>
            <person name="Hibbett D.S."/>
            <person name="Martin F."/>
            <person name="Nordberg H.P."/>
            <person name="Cantor M.N."/>
            <person name="Hua S.X."/>
        </authorList>
    </citation>
    <scope>NUCLEOTIDE SEQUENCE [LARGE SCALE GENOMIC DNA]</scope>
    <source>
        <strain evidence="2 3">Foug A</strain>
    </source>
</reference>
<dbReference type="EMBL" id="KN822042">
    <property type="protein sequence ID" value="KIM62478.1"/>
    <property type="molecule type" value="Genomic_DNA"/>
</dbReference>
<dbReference type="OrthoDB" id="3060996at2759"/>
<evidence type="ECO:0000313" key="3">
    <source>
        <dbReference type="Proteomes" id="UP000053989"/>
    </source>
</evidence>
<dbReference type="AlphaFoldDB" id="A0A0C2ZLL4"/>
<dbReference type="HOGENOM" id="CLU_466954_0_0_1"/>
<evidence type="ECO:0000256" key="1">
    <source>
        <dbReference type="SAM" id="MobiDB-lite"/>
    </source>
</evidence>
<protein>
    <recommendedName>
        <fullName evidence="4">F-box domain-containing protein</fullName>
    </recommendedName>
</protein>
<keyword evidence="3" id="KW-1185">Reference proteome</keyword>
<evidence type="ECO:0008006" key="4">
    <source>
        <dbReference type="Google" id="ProtNLM"/>
    </source>
</evidence>
<organism evidence="2 3">
    <name type="scientific">Scleroderma citrinum Foug A</name>
    <dbReference type="NCBI Taxonomy" id="1036808"/>
    <lineage>
        <taxon>Eukaryota</taxon>
        <taxon>Fungi</taxon>
        <taxon>Dikarya</taxon>
        <taxon>Basidiomycota</taxon>
        <taxon>Agaricomycotina</taxon>
        <taxon>Agaricomycetes</taxon>
        <taxon>Agaricomycetidae</taxon>
        <taxon>Boletales</taxon>
        <taxon>Sclerodermatineae</taxon>
        <taxon>Sclerodermataceae</taxon>
        <taxon>Scleroderma</taxon>
    </lineage>
</organism>
<proteinExistence type="predicted"/>
<dbReference type="Gene3D" id="3.80.10.10">
    <property type="entry name" value="Ribonuclease Inhibitor"/>
    <property type="match status" value="1"/>
</dbReference>